<dbReference type="InterPro" id="IPR050795">
    <property type="entry name" value="Asn_Synthetase"/>
</dbReference>
<dbReference type="InterPro" id="IPR014729">
    <property type="entry name" value="Rossmann-like_a/b/a_fold"/>
</dbReference>
<evidence type="ECO:0000256" key="9">
    <source>
        <dbReference type="SAM" id="MobiDB-lite"/>
    </source>
</evidence>
<dbReference type="Pfam" id="PF00733">
    <property type="entry name" value="Asn_synthase"/>
    <property type="match status" value="1"/>
</dbReference>
<sequence>MARRGPDGYAHEPVPLGVLHHARLGVHGSQQQPVVAGETATVYNGEVYNAAELGGAVDQDAALMAEGFHARGAAFMREANGAWAFIQTTPEAVTAVRDRFGLRPLFRYYDGQNLIYASNLATIATALGRIGLQPDINPAYPPKGRVPLPCYYKHTEPLPPGTIETATLLEGRWAIRRTRWYAPHPCDHGPLGSVLEAAVERRLHPHAAVAVSGGVDSYLLRAFAGSTVPAYHLDITDEALAARRIGALVLEPKLVDLADVLATLEQPFYAHPPNYWLAQAIKDAAPKTRVVLTGVGADELFGGYRHHAEPFTQKRYRQVYGIQAPGVEGWRLSELEHVIAHHYGYRTDQMFLRFGLEGRHPYMDHKVVETALCHPHDGKAALKALAKRLGWRSGPKRGFAANLSRYITTGSASTSAPGTTAHDSVPACGPTAHEGTAASYATSLSAWTDSPGCRDSTR</sequence>
<feature type="compositionally biased region" description="Low complexity" evidence="9">
    <location>
        <begin position="411"/>
        <end position="421"/>
    </location>
</feature>
<dbReference type="InterPro" id="IPR017932">
    <property type="entry name" value="GATase_2_dom"/>
</dbReference>
<evidence type="ECO:0000256" key="4">
    <source>
        <dbReference type="ARBA" id="ARBA00022741"/>
    </source>
</evidence>
<keyword evidence="5" id="KW-0067">ATP-binding</keyword>
<protein>
    <recommendedName>
        <fullName evidence="1">asparagine synthase (glutamine-hydrolyzing)</fullName>
        <ecNumber evidence="1">6.3.5.4</ecNumber>
    </recommendedName>
</protein>
<dbReference type="InterPro" id="IPR029055">
    <property type="entry name" value="Ntn_hydrolases_N"/>
</dbReference>
<dbReference type="Gene3D" id="3.40.50.620">
    <property type="entry name" value="HUPs"/>
    <property type="match status" value="1"/>
</dbReference>
<reference evidence="11" key="1">
    <citation type="journal article" date="2015" name="Nature">
        <title>Complex archaea that bridge the gap between prokaryotes and eukaryotes.</title>
        <authorList>
            <person name="Spang A."/>
            <person name="Saw J.H."/>
            <person name="Jorgensen S.L."/>
            <person name="Zaremba-Niedzwiedzka K."/>
            <person name="Martijn J."/>
            <person name="Lind A.E."/>
            <person name="van Eijk R."/>
            <person name="Schleper C."/>
            <person name="Guy L."/>
            <person name="Ettema T.J."/>
        </authorList>
    </citation>
    <scope>NUCLEOTIDE SEQUENCE</scope>
</reference>
<dbReference type="PANTHER" id="PTHR11772">
    <property type="entry name" value="ASPARAGINE SYNTHETASE"/>
    <property type="match status" value="1"/>
</dbReference>
<organism evidence="11">
    <name type="scientific">marine sediment metagenome</name>
    <dbReference type="NCBI Taxonomy" id="412755"/>
    <lineage>
        <taxon>unclassified sequences</taxon>
        <taxon>metagenomes</taxon>
        <taxon>ecological metagenomes</taxon>
    </lineage>
</organism>
<feature type="region of interest" description="Disordered" evidence="9">
    <location>
        <begin position="411"/>
        <end position="430"/>
    </location>
</feature>
<comment type="pathway">
    <text evidence="7">Amino-acid biosynthesis.</text>
</comment>
<dbReference type="CDD" id="cd01991">
    <property type="entry name" value="Asn_synthase_B_C"/>
    <property type="match status" value="1"/>
</dbReference>
<dbReference type="GO" id="GO:0005524">
    <property type="term" value="F:ATP binding"/>
    <property type="evidence" value="ECO:0007669"/>
    <property type="project" value="UniProtKB-KW"/>
</dbReference>
<dbReference type="EC" id="6.3.5.4" evidence="1"/>
<accession>A0A0F9MU62</accession>
<feature type="domain" description="Glutamine amidotransferase type-2" evidence="10">
    <location>
        <begin position="1"/>
        <end position="169"/>
    </location>
</feature>
<dbReference type="Pfam" id="PF13537">
    <property type="entry name" value="GATase_7"/>
    <property type="match status" value="1"/>
</dbReference>
<proteinExistence type="predicted"/>
<dbReference type="GO" id="GO:0005829">
    <property type="term" value="C:cytosol"/>
    <property type="evidence" value="ECO:0007669"/>
    <property type="project" value="TreeGrafter"/>
</dbReference>
<dbReference type="Gene3D" id="3.60.20.10">
    <property type="entry name" value="Glutamine Phosphoribosylpyrophosphate, subunit 1, domain 1"/>
    <property type="match status" value="1"/>
</dbReference>
<evidence type="ECO:0000256" key="8">
    <source>
        <dbReference type="ARBA" id="ARBA00048741"/>
    </source>
</evidence>
<gene>
    <name evidence="11" type="ORF">LCGC14_1112800</name>
</gene>
<evidence type="ECO:0000256" key="6">
    <source>
        <dbReference type="ARBA" id="ARBA00022888"/>
    </source>
</evidence>
<dbReference type="SUPFAM" id="SSF52402">
    <property type="entry name" value="Adenine nucleotide alpha hydrolases-like"/>
    <property type="match status" value="1"/>
</dbReference>
<dbReference type="SUPFAM" id="SSF56235">
    <property type="entry name" value="N-terminal nucleophile aminohydrolases (Ntn hydrolases)"/>
    <property type="match status" value="1"/>
</dbReference>
<dbReference type="AlphaFoldDB" id="A0A0F9MU62"/>
<evidence type="ECO:0000256" key="1">
    <source>
        <dbReference type="ARBA" id="ARBA00012737"/>
    </source>
</evidence>
<dbReference type="PANTHER" id="PTHR11772:SF2">
    <property type="entry name" value="ASPARAGINE SYNTHETASE [GLUTAMINE-HYDROLYZING]"/>
    <property type="match status" value="1"/>
</dbReference>
<evidence type="ECO:0000313" key="11">
    <source>
        <dbReference type="EMBL" id="KKN02932.1"/>
    </source>
</evidence>
<evidence type="ECO:0000256" key="5">
    <source>
        <dbReference type="ARBA" id="ARBA00022840"/>
    </source>
</evidence>
<keyword evidence="6" id="KW-0061">Asparagine biosynthesis</keyword>
<dbReference type="PIRSF" id="PIRSF001589">
    <property type="entry name" value="Asn_synthetase_glu-h"/>
    <property type="match status" value="1"/>
</dbReference>
<evidence type="ECO:0000256" key="7">
    <source>
        <dbReference type="ARBA" id="ARBA00029440"/>
    </source>
</evidence>
<dbReference type="InterPro" id="IPR006426">
    <property type="entry name" value="Asn_synth_AEB"/>
</dbReference>
<dbReference type="GO" id="GO:0004066">
    <property type="term" value="F:asparagine synthase (glutamine-hydrolyzing) activity"/>
    <property type="evidence" value="ECO:0007669"/>
    <property type="project" value="UniProtKB-EC"/>
</dbReference>
<evidence type="ECO:0000256" key="2">
    <source>
        <dbReference type="ARBA" id="ARBA00022598"/>
    </source>
</evidence>
<keyword evidence="4" id="KW-0547">Nucleotide-binding</keyword>
<comment type="catalytic activity">
    <reaction evidence="8">
        <text>L-aspartate + L-glutamine + ATP + H2O = L-asparagine + L-glutamate + AMP + diphosphate + H(+)</text>
        <dbReference type="Rhea" id="RHEA:12228"/>
        <dbReference type="ChEBI" id="CHEBI:15377"/>
        <dbReference type="ChEBI" id="CHEBI:15378"/>
        <dbReference type="ChEBI" id="CHEBI:29985"/>
        <dbReference type="ChEBI" id="CHEBI:29991"/>
        <dbReference type="ChEBI" id="CHEBI:30616"/>
        <dbReference type="ChEBI" id="CHEBI:33019"/>
        <dbReference type="ChEBI" id="CHEBI:58048"/>
        <dbReference type="ChEBI" id="CHEBI:58359"/>
        <dbReference type="ChEBI" id="CHEBI:456215"/>
        <dbReference type="EC" id="6.3.5.4"/>
    </reaction>
</comment>
<name>A0A0F9MU62_9ZZZZ</name>
<dbReference type="EMBL" id="LAZR01005091">
    <property type="protein sequence ID" value="KKN02932.1"/>
    <property type="molecule type" value="Genomic_DNA"/>
</dbReference>
<dbReference type="GO" id="GO:0006529">
    <property type="term" value="P:asparagine biosynthetic process"/>
    <property type="evidence" value="ECO:0007669"/>
    <property type="project" value="UniProtKB-KW"/>
</dbReference>
<comment type="caution">
    <text evidence="11">The sequence shown here is derived from an EMBL/GenBank/DDBJ whole genome shotgun (WGS) entry which is preliminary data.</text>
</comment>
<evidence type="ECO:0000256" key="3">
    <source>
        <dbReference type="ARBA" id="ARBA00022605"/>
    </source>
</evidence>
<keyword evidence="3" id="KW-0028">Amino-acid biosynthesis</keyword>
<evidence type="ECO:0000259" key="10">
    <source>
        <dbReference type="PROSITE" id="PS51278"/>
    </source>
</evidence>
<dbReference type="PROSITE" id="PS51278">
    <property type="entry name" value="GATASE_TYPE_2"/>
    <property type="match status" value="1"/>
</dbReference>
<keyword evidence="2" id="KW-0436">Ligase</keyword>
<dbReference type="InterPro" id="IPR001962">
    <property type="entry name" value="Asn_synthase"/>
</dbReference>